<dbReference type="Gene3D" id="1.10.8.660">
    <property type="match status" value="1"/>
</dbReference>
<comment type="caution">
    <text evidence="4">The sequence shown here is derived from an EMBL/GenBank/DDBJ whole genome shotgun (WGS) entry which is preliminary data.</text>
</comment>
<comment type="catalytic activity">
    <reaction evidence="3">
        <text>(R)-mevalonate + 2 NAD(+) + CoA = (3S)-3-hydroxy-3-methylglutaryl-CoA + 2 NADH + 2 H(+)</text>
        <dbReference type="Rhea" id="RHEA:14833"/>
        <dbReference type="ChEBI" id="CHEBI:15378"/>
        <dbReference type="ChEBI" id="CHEBI:36464"/>
        <dbReference type="ChEBI" id="CHEBI:43074"/>
        <dbReference type="ChEBI" id="CHEBI:57287"/>
        <dbReference type="ChEBI" id="CHEBI:57540"/>
        <dbReference type="ChEBI" id="CHEBI:57945"/>
        <dbReference type="EC" id="1.1.1.88"/>
    </reaction>
</comment>
<dbReference type="SUPFAM" id="SSF55035">
    <property type="entry name" value="NAD-binding domain of HMG-CoA reductase"/>
    <property type="match status" value="1"/>
</dbReference>
<dbReference type="Proteomes" id="UP000809910">
    <property type="component" value="Unassembled WGS sequence"/>
</dbReference>
<dbReference type="InterPro" id="IPR009023">
    <property type="entry name" value="HMG_CoA_Rdtase_NAD(P)-bd_sf"/>
</dbReference>
<dbReference type="PANTHER" id="PTHR10572:SF24">
    <property type="entry name" value="3-HYDROXY-3-METHYLGLUTARYL-COENZYME A REDUCTASE"/>
    <property type="match status" value="1"/>
</dbReference>
<evidence type="ECO:0000256" key="3">
    <source>
        <dbReference type="RuleBase" id="RU361219"/>
    </source>
</evidence>
<dbReference type="EC" id="1.1.1.88" evidence="3"/>
<comment type="similarity">
    <text evidence="1 3">Belongs to the HMG-CoA reductase family.</text>
</comment>
<dbReference type="Gene3D" id="3.90.770.10">
    <property type="entry name" value="3-hydroxy-3-methylglutaryl-coenzyme A Reductase, Chain A, domain 2"/>
    <property type="match status" value="2"/>
</dbReference>
<accession>A0ABS1WE18</accession>
<dbReference type="PROSITE" id="PS00066">
    <property type="entry name" value="HMG_COA_REDUCTASE_1"/>
    <property type="match status" value="1"/>
</dbReference>
<dbReference type="InterPro" id="IPR023076">
    <property type="entry name" value="HMG_CoA_Rdtase_CS"/>
</dbReference>
<dbReference type="InterPro" id="IPR023074">
    <property type="entry name" value="HMG_CoA_Rdtase_cat_sf"/>
</dbReference>
<proteinExistence type="inferred from homology"/>
<evidence type="ECO:0000256" key="2">
    <source>
        <dbReference type="ARBA" id="ARBA00023002"/>
    </source>
</evidence>
<dbReference type="RefSeq" id="WP_203108965.1">
    <property type="nucleotide sequence ID" value="NZ_JADOBG010000010.1"/>
</dbReference>
<dbReference type="InterPro" id="IPR004553">
    <property type="entry name" value="HMG_CoA_Rdtase_bac-typ"/>
</dbReference>
<dbReference type="PRINTS" id="PR00071">
    <property type="entry name" value="HMGCOARDTASE"/>
</dbReference>
<evidence type="ECO:0000313" key="4">
    <source>
        <dbReference type="EMBL" id="MBL7527609.1"/>
    </source>
</evidence>
<dbReference type="EMBL" id="JADWVN010000026">
    <property type="protein sequence ID" value="MBL7527609.1"/>
    <property type="molecule type" value="Genomic_DNA"/>
</dbReference>
<dbReference type="GO" id="GO:0140643">
    <property type="term" value="F:hydroxymethylglutaryl-CoA reductase (NADH) activity"/>
    <property type="evidence" value="ECO:0007669"/>
    <property type="project" value="UniProtKB-EC"/>
</dbReference>
<keyword evidence="5" id="KW-1185">Reference proteome</keyword>
<evidence type="ECO:0000313" key="5">
    <source>
        <dbReference type="Proteomes" id="UP000809910"/>
    </source>
</evidence>
<protein>
    <recommendedName>
        <fullName evidence="3">3-hydroxy-3-methylglutaryl coenzyme A reductase</fullName>
        <shortName evidence="3">HMG-CoA reductase</shortName>
        <ecNumber evidence="3">1.1.1.88</ecNumber>
    </recommendedName>
</protein>
<dbReference type="SUPFAM" id="SSF56542">
    <property type="entry name" value="Substrate-binding domain of HMG-CoA reductase"/>
    <property type="match status" value="1"/>
</dbReference>
<dbReference type="InterPro" id="IPR009029">
    <property type="entry name" value="HMG_CoA_Rdtase_sub-bd_dom_sf"/>
</dbReference>
<dbReference type="NCBIfam" id="TIGR00532">
    <property type="entry name" value="HMG_CoA_R_NAD"/>
    <property type="match status" value="1"/>
</dbReference>
<dbReference type="PROSITE" id="PS01192">
    <property type="entry name" value="HMG_COA_REDUCTASE_3"/>
    <property type="match status" value="1"/>
</dbReference>
<organism evidence="4 5">
    <name type="scientific">Legionella bononiensis</name>
    <dbReference type="NCBI Taxonomy" id="2793102"/>
    <lineage>
        <taxon>Bacteria</taxon>
        <taxon>Pseudomonadati</taxon>
        <taxon>Pseudomonadota</taxon>
        <taxon>Gammaproteobacteria</taxon>
        <taxon>Legionellales</taxon>
        <taxon>Legionellaceae</taxon>
        <taxon>Legionella</taxon>
    </lineage>
</organism>
<dbReference type="PROSITE" id="PS50065">
    <property type="entry name" value="HMG_COA_REDUCTASE_4"/>
    <property type="match status" value="1"/>
</dbReference>
<name>A0ABS1WE18_9GAMM</name>
<gene>
    <name evidence="4" type="ORF">I5282_13670</name>
</gene>
<keyword evidence="2 3" id="KW-0560">Oxidoreductase</keyword>
<sequence length="432" mass="47587">MSIVSNANELFRGFSKLSREERFQRLLELGAMTSEDISFLQQGGIKDLNLADKLIENVIGYFQLPLGVATNFNINGRDYVIPLAVEETSIIAALSKSAKWIRQHGEISTSVQGDCILGQIQLAKINDFQRFSRIFEENRLNLIKIANEDVAANMVKRGGGVIDLQLRQLKRDDGQDMAVIHLTMNSCDAMGANIINQVLEYLKSPIEQLTGEEVTMCILSNLNDQKLTTAQVTLRNIDPVLGYKLQEASLFAEMDPYRAATHNKGVMNGIDPVLIATGNDWRAVEAGIHAYAARSGRYQAITKWRYQDDVLTGELTAPIIVGTVGGVTSLHPTAKMCLRMMDISSANQLSQVIAAVGLVQNLGAIKALCTDGIIQGHMKLHIDNLLLVAGADENEMPLLKERLQEWLDINKRVSLNNAHDLLAAIRQAPIAV</sequence>
<evidence type="ECO:0000256" key="1">
    <source>
        <dbReference type="ARBA" id="ARBA00007661"/>
    </source>
</evidence>
<dbReference type="Pfam" id="PF00368">
    <property type="entry name" value="HMG-CoA_red"/>
    <property type="match status" value="1"/>
</dbReference>
<dbReference type="PANTHER" id="PTHR10572">
    <property type="entry name" value="3-HYDROXY-3-METHYLGLUTARYL-COENZYME A REDUCTASE"/>
    <property type="match status" value="1"/>
</dbReference>
<dbReference type="CDD" id="cd00644">
    <property type="entry name" value="HMG-CoA_reductase_classII"/>
    <property type="match status" value="1"/>
</dbReference>
<comment type="pathway">
    <text evidence="3">Metabolic intermediate metabolism; (R)-mevalonate degradation; (S)-3-hydroxy-3-methylglutaryl-CoA from (R)-mevalonate: step 1/1.</text>
</comment>
<keyword evidence="3" id="KW-0520">NAD</keyword>
<reference evidence="4 5" key="1">
    <citation type="submission" date="2020-12" db="EMBL/GenBank/DDBJ databases">
        <title>WGS of Legionella: environmental sample.</title>
        <authorList>
            <person name="Cristino S."/>
            <person name="Girolamini L."/>
            <person name="Salaris S."/>
            <person name="Pascale M.R."/>
            <person name="Mazzotta M."/>
            <person name="Orsini M."/>
            <person name="Grottola A."/>
        </authorList>
    </citation>
    <scope>NUCLEOTIDE SEQUENCE [LARGE SCALE GENOMIC DNA]</scope>
    <source>
        <strain evidence="4 5">30cs62</strain>
    </source>
</reference>
<dbReference type="InterPro" id="IPR002202">
    <property type="entry name" value="HMG_CoA_Rdtase"/>
</dbReference>